<reference evidence="4" key="1">
    <citation type="journal article" date="2019" name="Int. J. Syst. Evol. Microbiol.">
        <title>The Global Catalogue of Microorganisms (GCM) 10K type strain sequencing project: providing services to taxonomists for standard genome sequencing and annotation.</title>
        <authorList>
            <consortium name="The Broad Institute Genomics Platform"/>
            <consortium name="The Broad Institute Genome Sequencing Center for Infectious Disease"/>
            <person name="Wu L."/>
            <person name="Ma J."/>
        </authorList>
    </citation>
    <scope>NUCLEOTIDE SEQUENCE [LARGE SCALE GENOMIC DNA]</scope>
    <source>
        <strain evidence="4">JCM 17460</strain>
    </source>
</reference>
<comment type="caution">
    <text evidence="3">The sequence shown here is derived from an EMBL/GenBank/DDBJ whole genome shotgun (WGS) entry which is preliminary data.</text>
</comment>
<keyword evidence="4" id="KW-1185">Reference proteome</keyword>
<dbReference type="InterPro" id="IPR054485">
    <property type="entry name" value="FlK-like_dom"/>
</dbReference>
<protein>
    <recommendedName>
        <fullName evidence="2">Fluoroacetyl-CoA-specific thioesterase-like domain-containing protein</fullName>
    </recommendedName>
</protein>
<dbReference type="Pfam" id="PF22636">
    <property type="entry name" value="FlK"/>
    <property type="match status" value="1"/>
</dbReference>
<proteinExistence type="predicted"/>
<dbReference type="InterPro" id="IPR025540">
    <property type="entry name" value="FlK"/>
</dbReference>
<evidence type="ECO:0000256" key="1">
    <source>
        <dbReference type="SAM" id="MobiDB-lite"/>
    </source>
</evidence>
<evidence type="ECO:0000259" key="2">
    <source>
        <dbReference type="Pfam" id="PF22636"/>
    </source>
</evidence>
<dbReference type="RefSeq" id="WP_218235779.1">
    <property type="nucleotide sequence ID" value="NZ_BAABBB010000012.1"/>
</dbReference>
<gene>
    <name evidence="3" type="ORF">GCM10022263_24870</name>
</gene>
<dbReference type="EMBL" id="BAABBB010000012">
    <property type="protein sequence ID" value="GAA3536080.1"/>
    <property type="molecule type" value="Genomic_DNA"/>
</dbReference>
<dbReference type="Proteomes" id="UP001500301">
    <property type="component" value="Unassembled WGS sequence"/>
</dbReference>
<sequence length="146" mass="15227">MNPTPETTADRTHAEGADAPALPTATLRREVTAADTARTFGPTFPEAASTPFVLGLAEVACHEAVAHELAAGQITVGVAATISHQAPTPVGEILTAVATQTGRKGGRRTFRVVLSDAAGQCAVIEHERAIVEARLISDRLDNRPRA</sequence>
<dbReference type="PANTHER" id="PTHR36934">
    <property type="entry name" value="BLR0278 PROTEIN"/>
    <property type="match status" value="1"/>
</dbReference>
<evidence type="ECO:0000313" key="4">
    <source>
        <dbReference type="Proteomes" id="UP001500301"/>
    </source>
</evidence>
<evidence type="ECO:0000313" key="3">
    <source>
        <dbReference type="EMBL" id="GAA3536080.1"/>
    </source>
</evidence>
<accession>A0ABP6VJ80</accession>
<feature type="region of interest" description="Disordered" evidence="1">
    <location>
        <begin position="1"/>
        <end position="21"/>
    </location>
</feature>
<dbReference type="PANTHER" id="PTHR36934:SF1">
    <property type="entry name" value="THIOESTERASE DOMAIN-CONTAINING PROTEIN"/>
    <property type="match status" value="1"/>
</dbReference>
<feature type="domain" description="Fluoroacetyl-CoA-specific thioesterase-like" evidence="2">
    <location>
        <begin position="31"/>
        <end position="132"/>
    </location>
</feature>
<organism evidence="3 4">
    <name type="scientific">Nocardioides daeguensis</name>
    <dbReference type="NCBI Taxonomy" id="908359"/>
    <lineage>
        <taxon>Bacteria</taxon>
        <taxon>Bacillati</taxon>
        <taxon>Actinomycetota</taxon>
        <taxon>Actinomycetes</taxon>
        <taxon>Propionibacteriales</taxon>
        <taxon>Nocardioidaceae</taxon>
        <taxon>Nocardioides</taxon>
    </lineage>
</organism>
<name>A0ABP6VJ80_9ACTN</name>